<dbReference type="SUPFAM" id="SSF81296">
    <property type="entry name" value="E set domains"/>
    <property type="match status" value="1"/>
</dbReference>
<dbReference type="STRING" id="50429.A0A2B4STI8"/>
<evidence type="ECO:0000259" key="15">
    <source>
        <dbReference type="Pfam" id="PF17655"/>
    </source>
</evidence>
<feature type="domain" description="Potassium channel inwardly rectifying transmembrane" evidence="14">
    <location>
        <begin position="70"/>
        <end position="205"/>
    </location>
</feature>
<evidence type="ECO:0000313" key="16">
    <source>
        <dbReference type="EMBL" id="PFX31882.1"/>
    </source>
</evidence>
<evidence type="ECO:0000256" key="5">
    <source>
        <dbReference type="ARBA" id="ARBA00022882"/>
    </source>
</evidence>
<evidence type="ECO:0000256" key="1">
    <source>
        <dbReference type="ARBA" id="ARBA00004141"/>
    </source>
</evidence>
<comment type="caution">
    <text evidence="16">The sequence shown here is derived from an EMBL/GenBank/DDBJ whole genome shotgun (WGS) entry which is preliminary data.</text>
</comment>
<dbReference type="OrthoDB" id="297496at2759"/>
<keyword evidence="5 11" id="KW-0851">Voltage-gated channel</keyword>
<evidence type="ECO:0000256" key="2">
    <source>
        <dbReference type="ARBA" id="ARBA00022448"/>
    </source>
</evidence>
<dbReference type="SUPFAM" id="SSF81324">
    <property type="entry name" value="Voltage-gated potassium channels"/>
    <property type="match status" value="1"/>
</dbReference>
<evidence type="ECO:0000256" key="8">
    <source>
        <dbReference type="ARBA" id="ARBA00023065"/>
    </source>
</evidence>
<dbReference type="Gene3D" id="2.60.40.1400">
    <property type="entry name" value="G protein-activated inward rectifier potassium channel 1"/>
    <property type="match status" value="1"/>
</dbReference>
<comment type="similarity">
    <text evidence="11">Belongs to the inward rectifier-type potassium channel (TC 1.A.2.1) family.</text>
</comment>
<dbReference type="Pfam" id="PF01007">
    <property type="entry name" value="IRK"/>
    <property type="match status" value="1"/>
</dbReference>
<proteinExistence type="inferred from homology"/>
<dbReference type="InterPro" id="IPR016449">
    <property type="entry name" value="K_chnl_inward-rec_Kir"/>
</dbReference>
<dbReference type="EMBL" id="LSMT01000030">
    <property type="protein sequence ID" value="PFX31882.1"/>
    <property type="molecule type" value="Genomic_DNA"/>
</dbReference>
<organism evidence="16 17">
    <name type="scientific">Stylophora pistillata</name>
    <name type="common">Smooth cauliflower coral</name>
    <dbReference type="NCBI Taxonomy" id="50429"/>
    <lineage>
        <taxon>Eukaryota</taxon>
        <taxon>Metazoa</taxon>
        <taxon>Cnidaria</taxon>
        <taxon>Anthozoa</taxon>
        <taxon>Hexacorallia</taxon>
        <taxon>Scleractinia</taxon>
        <taxon>Astrocoeniina</taxon>
        <taxon>Pocilloporidae</taxon>
        <taxon>Stylophora</taxon>
    </lineage>
</organism>
<keyword evidence="17" id="KW-1185">Reference proteome</keyword>
<evidence type="ECO:0000313" key="17">
    <source>
        <dbReference type="Proteomes" id="UP000225706"/>
    </source>
</evidence>
<keyword evidence="3 11" id="KW-0633">Potassium transport</keyword>
<feature type="domain" description="Inward rectifier potassium channel C-terminal" evidence="15">
    <location>
        <begin position="212"/>
        <end position="389"/>
    </location>
</feature>
<dbReference type="PANTHER" id="PTHR11767">
    <property type="entry name" value="INWARD RECTIFIER POTASSIUM CHANNEL"/>
    <property type="match status" value="1"/>
</dbReference>
<keyword evidence="6 11" id="KW-0630">Potassium</keyword>
<dbReference type="FunFam" id="1.10.287.70:FF:000019">
    <property type="entry name" value="G protein-activated inward rectifier potassium channel 1"/>
    <property type="match status" value="1"/>
</dbReference>
<dbReference type="InterPro" id="IPR040445">
    <property type="entry name" value="Kir_TM"/>
</dbReference>
<dbReference type="GO" id="GO:0005886">
    <property type="term" value="C:plasma membrane"/>
    <property type="evidence" value="ECO:0007669"/>
    <property type="project" value="TreeGrafter"/>
</dbReference>
<dbReference type="PIRSF" id="PIRSF005465">
    <property type="entry name" value="GIRK_kir"/>
    <property type="match status" value="1"/>
</dbReference>
<evidence type="ECO:0000256" key="10">
    <source>
        <dbReference type="ARBA" id="ARBA00023303"/>
    </source>
</evidence>
<evidence type="ECO:0000256" key="11">
    <source>
        <dbReference type="RuleBase" id="RU003822"/>
    </source>
</evidence>
<evidence type="ECO:0000256" key="3">
    <source>
        <dbReference type="ARBA" id="ARBA00022538"/>
    </source>
</evidence>
<dbReference type="GO" id="GO:0034702">
    <property type="term" value="C:monoatomic ion channel complex"/>
    <property type="evidence" value="ECO:0007669"/>
    <property type="project" value="UniProtKB-KW"/>
</dbReference>
<accession>A0A2B4STI8</accession>
<reference evidence="17" key="1">
    <citation type="journal article" date="2017" name="bioRxiv">
        <title>Comparative analysis of the genomes of Stylophora pistillata and Acropora digitifera provides evidence for extensive differences between species of corals.</title>
        <authorList>
            <person name="Voolstra C.R."/>
            <person name="Li Y."/>
            <person name="Liew Y.J."/>
            <person name="Baumgarten S."/>
            <person name="Zoccola D."/>
            <person name="Flot J.-F."/>
            <person name="Tambutte S."/>
            <person name="Allemand D."/>
            <person name="Aranda M."/>
        </authorList>
    </citation>
    <scope>NUCLEOTIDE SEQUENCE [LARGE SCALE GENOMIC DNA]</scope>
</reference>
<keyword evidence="8 11" id="KW-0406">Ion transport</keyword>
<dbReference type="InterPro" id="IPR013518">
    <property type="entry name" value="K_chnl_inward-rec_Kir_cyto"/>
</dbReference>
<evidence type="ECO:0000256" key="13">
    <source>
        <dbReference type="SAM" id="Phobius"/>
    </source>
</evidence>
<evidence type="ECO:0000256" key="4">
    <source>
        <dbReference type="ARBA" id="ARBA00022692"/>
    </source>
</evidence>
<sequence length="446" mass="52076">MHGRAKKVEDHTTIQSSSINYRRVLTRVKRAVMELDLDNIQSVPRVREEKSPKHRNGRAVSRKMKRRRLVDKRGRIHVNYVNVPDRGQLYYLSDHFTTLIEARWRYVILIFSLSFIVSWLVFGTIWWGIYSYRKKYHDIECIEKVDSWTSAFLFSLETQTTIGYGGRQVTPHCPEGVICLLIQCIIGLLISSTMLGLIFAKLSRPHKRRCTILFSRYAVIGPRDDKLYLMMRVADLRKRQLIESHIRVFLIRRYVTFEGEEIGCFRQPLSITYDMDNDDDEKIFLFAPVVLLHEINKESPFYDFSPDDFLIRDFEIVVLLEGIVEPTGMTMQARTSYVGDEIHWGHLFVDIMKYRDTSINDGCYDIDVSRFHETFEVELPREGAKKFYERRLDENDTDCSYSNSQQHEMKELGNTNETDAAPRNDRSGVALIPNGDVGKQDGVTKL</sequence>
<name>A0A2B4STI8_STYPI</name>
<dbReference type="GO" id="GO:1990573">
    <property type="term" value="P:potassium ion import across plasma membrane"/>
    <property type="evidence" value="ECO:0007669"/>
    <property type="project" value="TreeGrafter"/>
</dbReference>
<dbReference type="PANTHER" id="PTHR11767:SF102">
    <property type="entry name" value="INWARDLY RECTIFYING POTASSIUM CHANNEL 1, ISOFORM F"/>
    <property type="match status" value="1"/>
</dbReference>
<keyword evidence="2 11" id="KW-0813">Transport</keyword>
<evidence type="ECO:0000256" key="6">
    <source>
        <dbReference type="ARBA" id="ARBA00022958"/>
    </source>
</evidence>
<evidence type="ECO:0000259" key="14">
    <source>
        <dbReference type="Pfam" id="PF01007"/>
    </source>
</evidence>
<protein>
    <submittedName>
        <fullName evidence="16">G protein-activated inward rectifier potassium channel 3</fullName>
    </submittedName>
</protein>
<feature type="transmembrane region" description="Helical" evidence="13">
    <location>
        <begin position="180"/>
        <end position="200"/>
    </location>
</feature>
<dbReference type="AlphaFoldDB" id="A0A2B4STI8"/>
<dbReference type="Gene3D" id="1.10.287.70">
    <property type="match status" value="1"/>
</dbReference>
<dbReference type="Proteomes" id="UP000225706">
    <property type="component" value="Unassembled WGS sequence"/>
</dbReference>
<feature type="transmembrane region" description="Helical" evidence="13">
    <location>
        <begin position="106"/>
        <end position="129"/>
    </location>
</feature>
<evidence type="ECO:0000256" key="12">
    <source>
        <dbReference type="SAM" id="MobiDB-lite"/>
    </source>
</evidence>
<dbReference type="InterPro" id="IPR041647">
    <property type="entry name" value="IRK_C"/>
</dbReference>
<dbReference type="InterPro" id="IPR014756">
    <property type="entry name" value="Ig_E-set"/>
</dbReference>
<feature type="region of interest" description="Disordered" evidence="12">
    <location>
        <begin position="396"/>
        <end position="446"/>
    </location>
</feature>
<dbReference type="GO" id="GO:0034765">
    <property type="term" value="P:regulation of monoatomic ion transmembrane transport"/>
    <property type="evidence" value="ECO:0007669"/>
    <property type="project" value="TreeGrafter"/>
</dbReference>
<keyword evidence="7 13" id="KW-1133">Transmembrane helix</keyword>
<keyword evidence="4 11" id="KW-0812">Transmembrane</keyword>
<comment type="subcellular location">
    <subcellularLocation>
        <location evidence="1 11">Membrane</location>
        <topology evidence="1 11">Multi-pass membrane protein</topology>
    </subcellularLocation>
</comment>
<keyword evidence="9 13" id="KW-0472">Membrane</keyword>
<evidence type="ECO:0000256" key="9">
    <source>
        <dbReference type="ARBA" id="ARBA00023136"/>
    </source>
</evidence>
<dbReference type="Pfam" id="PF17655">
    <property type="entry name" value="IRK_C"/>
    <property type="match status" value="1"/>
</dbReference>
<dbReference type="GO" id="GO:0005242">
    <property type="term" value="F:inward rectifier potassium channel activity"/>
    <property type="evidence" value="ECO:0007669"/>
    <property type="project" value="InterPro"/>
</dbReference>
<dbReference type="PRINTS" id="PR01320">
    <property type="entry name" value="KIRCHANNEL"/>
</dbReference>
<gene>
    <name evidence="16" type="primary">KCNJ9</name>
    <name evidence="16" type="ORF">AWC38_SpisGene3320</name>
</gene>
<evidence type="ECO:0000256" key="7">
    <source>
        <dbReference type="ARBA" id="ARBA00022989"/>
    </source>
</evidence>
<keyword evidence="10 11" id="KW-0407">Ion channel</keyword>